<evidence type="ECO:0000256" key="2">
    <source>
        <dbReference type="ARBA" id="ARBA00022741"/>
    </source>
</evidence>
<name>A0A0T5P3Q8_9RHOB</name>
<dbReference type="GO" id="GO:0005886">
    <property type="term" value="C:plasma membrane"/>
    <property type="evidence" value="ECO:0007669"/>
    <property type="project" value="TreeGrafter"/>
</dbReference>
<dbReference type="SUPFAM" id="SSF52540">
    <property type="entry name" value="P-loop containing nucleoside triphosphate hydrolases"/>
    <property type="match status" value="1"/>
</dbReference>
<dbReference type="SMART" id="SM00382">
    <property type="entry name" value="AAA"/>
    <property type="match status" value="1"/>
</dbReference>
<keyword evidence="3 5" id="KW-0067">ATP-binding</keyword>
<keyword evidence="1" id="KW-0813">Transport</keyword>
<dbReference type="Proteomes" id="UP000051401">
    <property type="component" value="Unassembled WGS sequence"/>
</dbReference>
<proteinExistence type="predicted"/>
<protein>
    <submittedName>
        <fullName evidence="5">Amino acid ABC transporter ATP-binding protein</fullName>
    </submittedName>
    <submittedName>
        <fullName evidence="6">Lipopolysaccharide export system ATP-binding protein LptB</fullName>
        <ecNumber evidence="6">3.6.3.-</ecNumber>
    </submittedName>
</protein>
<dbReference type="InterPro" id="IPR017871">
    <property type="entry name" value="ABC_transporter-like_CS"/>
</dbReference>
<evidence type="ECO:0000313" key="7">
    <source>
        <dbReference type="Proteomes" id="UP000051401"/>
    </source>
</evidence>
<dbReference type="Pfam" id="PF12399">
    <property type="entry name" value="BCA_ABC_TP_C"/>
    <property type="match status" value="1"/>
</dbReference>
<gene>
    <name evidence="6" type="primary">lptB_9</name>
    <name evidence="6" type="ORF">RIdsm_02154</name>
    <name evidence="5" type="ORF">XM52_21755</name>
</gene>
<evidence type="ECO:0000313" key="5">
    <source>
        <dbReference type="EMBL" id="KRS15913.1"/>
    </source>
</evidence>
<dbReference type="Pfam" id="PF00005">
    <property type="entry name" value="ABC_tran"/>
    <property type="match status" value="1"/>
</dbReference>
<dbReference type="STRING" id="540747.SAMN04488031_114129"/>
<keyword evidence="7" id="KW-1185">Reference proteome</keyword>
<dbReference type="InterPro" id="IPR051120">
    <property type="entry name" value="ABC_AA/LPS_Transport"/>
</dbReference>
<accession>A0A0T5P3Q8</accession>
<keyword evidence="2" id="KW-0547">Nucleotide-binding</keyword>
<dbReference type="InterPro" id="IPR003439">
    <property type="entry name" value="ABC_transporter-like_ATP-bd"/>
</dbReference>
<dbReference type="Proteomes" id="UP000325785">
    <property type="component" value="Chromosome"/>
</dbReference>
<organism evidence="5 7">
    <name type="scientific">Roseovarius indicus</name>
    <dbReference type="NCBI Taxonomy" id="540747"/>
    <lineage>
        <taxon>Bacteria</taxon>
        <taxon>Pseudomonadati</taxon>
        <taxon>Pseudomonadota</taxon>
        <taxon>Alphaproteobacteria</taxon>
        <taxon>Rhodobacterales</taxon>
        <taxon>Roseobacteraceae</taxon>
        <taxon>Roseovarius</taxon>
    </lineage>
</organism>
<dbReference type="EMBL" id="LAXI01000018">
    <property type="protein sequence ID" value="KRS15913.1"/>
    <property type="molecule type" value="Genomic_DNA"/>
</dbReference>
<evidence type="ECO:0000256" key="1">
    <source>
        <dbReference type="ARBA" id="ARBA00022448"/>
    </source>
</evidence>
<dbReference type="RefSeq" id="WP_057819514.1">
    <property type="nucleotide sequence ID" value="NZ_CAXRJZ010000050.1"/>
</dbReference>
<reference evidence="6 8" key="2">
    <citation type="submission" date="2018-08" db="EMBL/GenBank/DDBJ databases">
        <title>Genetic Globetrotter - A new plasmid hitch-hiking vast phylogenetic and geographic distances.</title>
        <authorList>
            <person name="Vollmers J."/>
            <person name="Petersen J."/>
        </authorList>
    </citation>
    <scope>NUCLEOTIDE SEQUENCE [LARGE SCALE GENOMIC DNA]</scope>
    <source>
        <strain evidence="6 8">DSM 26383</strain>
    </source>
</reference>
<dbReference type="PROSITE" id="PS50893">
    <property type="entry name" value="ABC_TRANSPORTER_2"/>
    <property type="match status" value="1"/>
</dbReference>
<dbReference type="PANTHER" id="PTHR45772">
    <property type="entry name" value="CONSERVED COMPONENT OF ABC TRANSPORTER FOR NATURAL AMINO ACIDS-RELATED"/>
    <property type="match status" value="1"/>
</dbReference>
<reference evidence="5 7" key="1">
    <citation type="submission" date="2015-04" db="EMBL/GenBank/DDBJ databases">
        <title>The draft genome sequence of Roseovarius indicus B108T.</title>
        <authorList>
            <person name="Li G."/>
            <person name="Lai Q."/>
            <person name="Shao Z."/>
            <person name="Yan P."/>
        </authorList>
    </citation>
    <scope>NUCLEOTIDE SEQUENCE [LARGE SCALE GENOMIC DNA]</scope>
    <source>
        <strain evidence="5 7">B108</strain>
    </source>
</reference>
<keyword evidence="6" id="KW-0378">Hydrolase</keyword>
<dbReference type="InterPro" id="IPR003593">
    <property type="entry name" value="AAA+_ATPase"/>
</dbReference>
<dbReference type="GO" id="GO:0005524">
    <property type="term" value="F:ATP binding"/>
    <property type="evidence" value="ECO:0007669"/>
    <property type="project" value="UniProtKB-KW"/>
</dbReference>
<dbReference type="InterPro" id="IPR032823">
    <property type="entry name" value="BCA_ABC_TP_C"/>
</dbReference>
<dbReference type="CDD" id="cd03219">
    <property type="entry name" value="ABC_Mj1267_LivG_branched"/>
    <property type="match status" value="1"/>
</dbReference>
<dbReference type="GO" id="GO:0016887">
    <property type="term" value="F:ATP hydrolysis activity"/>
    <property type="evidence" value="ECO:0007669"/>
    <property type="project" value="InterPro"/>
</dbReference>
<dbReference type="PATRIC" id="fig|540747.5.peg.2125"/>
<dbReference type="InterPro" id="IPR027417">
    <property type="entry name" value="P-loop_NTPase"/>
</dbReference>
<evidence type="ECO:0000313" key="8">
    <source>
        <dbReference type="Proteomes" id="UP000325785"/>
    </source>
</evidence>
<dbReference type="Gene3D" id="3.40.50.300">
    <property type="entry name" value="P-loop containing nucleotide triphosphate hydrolases"/>
    <property type="match status" value="1"/>
</dbReference>
<evidence type="ECO:0000313" key="6">
    <source>
        <dbReference type="EMBL" id="QEW26355.1"/>
    </source>
</evidence>
<dbReference type="EC" id="3.6.3.-" evidence="6"/>
<dbReference type="EMBL" id="CP031598">
    <property type="protein sequence ID" value="QEW26355.1"/>
    <property type="molecule type" value="Genomic_DNA"/>
</dbReference>
<feature type="domain" description="ABC transporter" evidence="4">
    <location>
        <begin position="4"/>
        <end position="238"/>
    </location>
</feature>
<dbReference type="KEGG" id="rid:RIdsm_02154"/>
<evidence type="ECO:0000259" key="4">
    <source>
        <dbReference type="PROSITE" id="PS50893"/>
    </source>
</evidence>
<dbReference type="OrthoDB" id="9806149at2"/>
<dbReference type="PROSITE" id="PS00211">
    <property type="entry name" value="ABC_TRANSPORTER_1"/>
    <property type="match status" value="1"/>
</dbReference>
<dbReference type="PANTHER" id="PTHR45772:SF9">
    <property type="entry name" value="CONSERVED COMPONENT OF ABC TRANSPORTER FOR NATURAL AMINO ACIDS"/>
    <property type="match status" value="1"/>
</dbReference>
<dbReference type="AlphaFoldDB" id="A0A0T5P3Q8"/>
<sequence length="246" mass="27012">MIHLKVTNLQKRFGGNHVLKGVNFEINGPELIGLIGPNGAGKTTMTNILDGAIKPTSGTVYLGEKRIDQLQPFEVARAGLGRTFQVTRSFRRMTVLENLYVPALAMGNTHGQAELRDKAMGVLEFLTIDHLRNEYAQALSGGQQKLLELGRLLMLNPDVIILDEPFAGVHPRLMEVIYAYIQRVNDEGKAIIIISHQMDSIFSLSQRLLVLNFGDLIADGPPEDVKNDPAVIEAYLGAEEGEEAPA</sequence>
<evidence type="ECO:0000256" key="3">
    <source>
        <dbReference type="ARBA" id="ARBA00022840"/>
    </source>
</evidence>